<feature type="domain" description="Cation/H+ exchanger transmembrane" evidence="8">
    <location>
        <begin position="9"/>
        <end position="323"/>
    </location>
</feature>
<evidence type="ECO:0000256" key="4">
    <source>
        <dbReference type="ARBA" id="ARBA00022692"/>
    </source>
</evidence>
<dbReference type="SUPFAM" id="SSF51735">
    <property type="entry name" value="NAD(P)-binding Rossmann-fold domains"/>
    <property type="match status" value="1"/>
</dbReference>
<dbReference type="Gene3D" id="1.20.1530.20">
    <property type="match status" value="1"/>
</dbReference>
<dbReference type="InterPro" id="IPR038770">
    <property type="entry name" value="Na+/solute_symporter_sf"/>
</dbReference>
<dbReference type="PANTHER" id="PTHR42751:SF1">
    <property type="entry name" value="CATION_PROTON ANTIPORTER YBAL-RELATED"/>
    <property type="match status" value="1"/>
</dbReference>
<feature type="transmembrane region" description="Helical" evidence="7">
    <location>
        <begin position="55"/>
        <end position="73"/>
    </location>
</feature>
<name>A0ABX0G8X5_9RHOB</name>
<dbReference type="RefSeq" id="WP_166403595.1">
    <property type="nucleotide sequence ID" value="NZ_JAANHS010000009.1"/>
</dbReference>
<keyword evidence="5 7" id="KW-1133">Transmembrane helix</keyword>
<reference evidence="10 11" key="1">
    <citation type="journal article" date="2022" name="Microorganisms">
        <title>Genome Sequence and Characterization of a Xanthorhodopsin-Containing, Aerobic Anoxygenic Phototrophic Rhodobacter Species, Isolated from Mesophilic Conditions at Yellowstone National Park.</title>
        <authorList>
            <person name="Kyndt J.A."/>
            <person name="Robertson S."/>
            <person name="Shoffstall I.B."/>
            <person name="Ramaley R.F."/>
            <person name="Meyer T.E."/>
        </authorList>
    </citation>
    <scope>NUCLEOTIDE SEQUENCE [LARGE SCALE GENOMIC DNA]</scope>
    <source>
        <strain evidence="10 11">M37P</strain>
    </source>
</reference>
<dbReference type="InterPro" id="IPR006153">
    <property type="entry name" value="Cation/H_exchanger_TM"/>
</dbReference>
<feature type="transmembrane region" description="Helical" evidence="7">
    <location>
        <begin position="170"/>
        <end position="189"/>
    </location>
</feature>
<feature type="domain" description="RCK N-terminal" evidence="9">
    <location>
        <begin position="382"/>
        <end position="495"/>
    </location>
</feature>
<evidence type="ECO:0000256" key="7">
    <source>
        <dbReference type="SAM" id="Phobius"/>
    </source>
</evidence>
<feature type="transmembrane region" description="Helical" evidence="7">
    <location>
        <begin position="143"/>
        <end position="164"/>
    </location>
</feature>
<comment type="caution">
    <text evidence="10">The sequence shown here is derived from an EMBL/GenBank/DDBJ whole genome shotgun (WGS) entry which is preliminary data.</text>
</comment>
<evidence type="ECO:0000256" key="2">
    <source>
        <dbReference type="ARBA" id="ARBA00005551"/>
    </source>
</evidence>
<dbReference type="InterPro" id="IPR003148">
    <property type="entry name" value="RCK_N"/>
</dbReference>
<gene>
    <name evidence="10" type="ORF">G8O29_12605</name>
</gene>
<evidence type="ECO:0000259" key="8">
    <source>
        <dbReference type="Pfam" id="PF00999"/>
    </source>
</evidence>
<comment type="subcellular location">
    <subcellularLocation>
        <location evidence="1">Membrane</location>
        <topology evidence="1">Multi-pass membrane protein</topology>
    </subcellularLocation>
</comment>
<dbReference type="EMBL" id="JAANHS010000009">
    <property type="protein sequence ID" value="NHB77571.1"/>
    <property type="molecule type" value="Genomic_DNA"/>
</dbReference>
<keyword evidence="4 7" id="KW-0812">Transmembrane</keyword>
<accession>A0ABX0G8X5</accession>
<feature type="transmembrane region" description="Helical" evidence="7">
    <location>
        <begin position="301"/>
        <end position="321"/>
    </location>
</feature>
<evidence type="ECO:0000313" key="10">
    <source>
        <dbReference type="EMBL" id="NHB77571.1"/>
    </source>
</evidence>
<evidence type="ECO:0000256" key="6">
    <source>
        <dbReference type="ARBA" id="ARBA00023136"/>
    </source>
</evidence>
<dbReference type="Gene3D" id="3.40.50.720">
    <property type="entry name" value="NAD(P)-binding Rossmann-like Domain"/>
    <property type="match status" value="1"/>
</dbReference>
<feature type="transmembrane region" description="Helical" evidence="7">
    <location>
        <begin position="112"/>
        <end position="131"/>
    </location>
</feature>
<keyword evidence="3" id="KW-0813">Transport</keyword>
<dbReference type="Pfam" id="PF00999">
    <property type="entry name" value="Na_H_Exchanger"/>
    <property type="match status" value="1"/>
</dbReference>
<dbReference type="InterPro" id="IPR036291">
    <property type="entry name" value="NAD(P)-bd_dom_sf"/>
</dbReference>
<evidence type="ECO:0000256" key="3">
    <source>
        <dbReference type="ARBA" id="ARBA00022448"/>
    </source>
</evidence>
<feature type="transmembrane region" description="Helical" evidence="7">
    <location>
        <begin position="196"/>
        <end position="213"/>
    </location>
</feature>
<dbReference type="Pfam" id="PF02254">
    <property type="entry name" value="TrkA_N"/>
    <property type="match status" value="1"/>
</dbReference>
<evidence type="ECO:0000259" key="9">
    <source>
        <dbReference type="Pfam" id="PF02254"/>
    </source>
</evidence>
<organism evidence="10 11">
    <name type="scientific">Rhodobacter calidifons</name>
    <dbReference type="NCBI Taxonomy" id="2715277"/>
    <lineage>
        <taxon>Bacteria</taxon>
        <taxon>Pseudomonadati</taxon>
        <taxon>Pseudomonadota</taxon>
        <taxon>Alphaproteobacteria</taxon>
        <taxon>Rhodobacterales</taxon>
        <taxon>Rhodobacter group</taxon>
        <taxon>Rhodobacter</taxon>
    </lineage>
</organism>
<keyword evidence="11" id="KW-1185">Reference proteome</keyword>
<sequence length="528" mass="56148">MFETLCLSFAFVFGLAVRQVGLPPLVGFLLAGFAIHAAGPPLGLPDYASPVLDHVAHFGVLLLLFGVGLKLRLGQLAQPQVLTGALVQSAVTTAVLSLGLTLFLALDGRTALLLGVVLSFSSTVFSAKVLEARRDIRAFYGRTAIGILIVQDIIALAVLAIFSGQTPSPWAIPLLAALPLLRPVLHWLLDISGHDELLVLVGMLLSLVLGGAVFDAVGLGSEIGALAMGILLSTHPRAKELSDALWSLKELFLVGFFLQIGMSGLPGPGDLLIAVLLVLLLPLKGALFFALLLMSRLRARTAFLAAVNLTSYSEFSLIVAAGVLPDWLVPLALTVSLSFLFAAQLDRLSQRLFQRIEPWLGRFEPRRVHRDELPTDLGTASVLILGMGRTGTAAYDRLDGGPARIVGIDADTYRVAGHVAAGRNVLFADVEDAGFWRGLRMAAVECVILAMDSVEAKESAARALRQKGFSGPIVSHALYEDHVQRLRSAGATHIYQTMTQAGIGLADQASRAVEAGRKDVSVVQSRSG</sequence>
<dbReference type="PANTHER" id="PTHR42751">
    <property type="entry name" value="SODIUM/HYDROGEN EXCHANGER FAMILY/TRKA DOMAIN PROTEIN"/>
    <property type="match status" value="1"/>
</dbReference>
<proteinExistence type="inferred from homology"/>
<evidence type="ECO:0000313" key="11">
    <source>
        <dbReference type="Proteomes" id="UP001515660"/>
    </source>
</evidence>
<protein>
    <submittedName>
        <fullName evidence="10">Cation:proton antiporter</fullName>
    </submittedName>
</protein>
<dbReference type="Proteomes" id="UP001515660">
    <property type="component" value="Unassembled WGS sequence"/>
</dbReference>
<feature type="transmembrane region" description="Helical" evidence="7">
    <location>
        <begin position="327"/>
        <end position="345"/>
    </location>
</feature>
<feature type="transmembrane region" description="Helical" evidence="7">
    <location>
        <begin position="85"/>
        <end position="106"/>
    </location>
</feature>
<evidence type="ECO:0000256" key="5">
    <source>
        <dbReference type="ARBA" id="ARBA00022989"/>
    </source>
</evidence>
<evidence type="ECO:0000256" key="1">
    <source>
        <dbReference type="ARBA" id="ARBA00004141"/>
    </source>
</evidence>
<feature type="transmembrane region" description="Helical" evidence="7">
    <location>
        <begin position="271"/>
        <end position="294"/>
    </location>
</feature>
<keyword evidence="6 7" id="KW-0472">Membrane</keyword>
<comment type="similarity">
    <text evidence="2">Belongs to the monovalent cation:proton antiporter 2 (CPA2) transporter (TC 2.A.37) family.</text>
</comment>